<dbReference type="InterPro" id="IPR050177">
    <property type="entry name" value="Lipid_A_modif_metabolic_enz"/>
</dbReference>
<protein>
    <submittedName>
        <fullName evidence="2">Nucleoside-diphosphate-sugar epimerases</fullName>
    </submittedName>
</protein>
<evidence type="ECO:0000313" key="2">
    <source>
        <dbReference type="EMBL" id="EAP71259.1"/>
    </source>
</evidence>
<dbReference type="EMBL" id="AAKL01000059">
    <property type="protein sequence ID" value="EAP71259.1"/>
    <property type="molecule type" value="Genomic_DNA"/>
</dbReference>
<dbReference type="PANTHER" id="PTHR43245:SF52">
    <property type="entry name" value="NAD-DEPENDENT EPIMERASE_DEHYDRATASE"/>
    <property type="match status" value="1"/>
</dbReference>
<sequence>MASSRQSLRAEGQSAPQCYEFRVSGMSILVTGATGFVGGAIAANLADKGLLGDTRFAVRGESTAEGLARLRANLGRFQLPQSVLDGLTERQIVPFDLRNAAAAELGDPEILINCAALATFSNHPSLWDTNVGGVLELGRLASRGKRLKRFVHIGTAMSCGQLADRHVREAWNVPSLEQHAVPYTYSKGMAELKLREAFPELPLVVVRPSIVVGHSRLGCAPSGSIFWMLRMVALLETFSCRLTDRVDILSVDDCAEAIVRLATKPALAHDLYHISAGDAHSERIETLYPRFKRCASPEEDAQALAGYVYQPKIEEKALARKFLRTGGDANVRLVARAIHLYAKFASMSYVFDNTRLVTETGFQPHSLLSYLDRCLDTSEREPITQQMQWDYK</sequence>
<dbReference type="SUPFAM" id="SSF51735">
    <property type="entry name" value="NAD(P)-binding Rossmann-fold domains"/>
    <property type="match status" value="1"/>
</dbReference>
<evidence type="ECO:0000259" key="1">
    <source>
        <dbReference type="Pfam" id="PF07993"/>
    </source>
</evidence>
<reference evidence="2 3" key="1">
    <citation type="journal article" date="2006" name="Mol. Plant Microbe Interact.">
        <title>Identification of open reading frames unique to a select agent: Ralstonia solanacearum race 3 biovar 2.</title>
        <authorList>
            <person name="Gabriel D.W."/>
            <person name="Allen C."/>
            <person name="Schell M."/>
            <person name="Denny T.P."/>
            <person name="Greenberg J.T."/>
            <person name="Duan Y.P."/>
            <person name="Flores-Cruz Z."/>
            <person name="Huang Q."/>
            <person name="Clifford J.M."/>
            <person name="Presting G."/>
            <person name="Gonzalez E.T."/>
            <person name="Reddy J."/>
            <person name="Elphinstone J."/>
            <person name="Swanson J."/>
            <person name="Yao J."/>
            <person name="Mulholland V."/>
            <person name="Liu L."/>
            <person name="Farmerie W."/>
            <person name="Patnaikuni M."/>
            <person name="Balogh B."/>
            <person name="Norman D."/>
            <person name="Alvarez A."/>
            <person name="Castillo J.A."/>
            <person name="Jones J."/>
            <person name="Saddler G."/>
            <person name="Walunas T."/>
            <person name="Zhukov A."/>
            <person name="Mikhailova N."/>
        </authorList>
    </citation>
    <scope>NUCLEOTIDE SEQUENCE [LARGE SCALE GENOMIC DNA]</scope>
    <source>
        <strain evidence="2 3">UW551</strain>
    </source>
</reference>
<organism evidence="2 3">
    <name type="scientific">Ralstonia solanacearum (strain UW551)</name>
    <dbReference type="NCBI Taxonomy" id="342110"/>
    <lineage>
        <taxon>Bacteria</taxon>
        <taxon>Pseudomonadati</taxon>
        <taxon>Pseudomonadota</taxon>
        <taxon>Betaproteobacteria</taxon>
        <taxon>Burkholderiales</taxon>
        <taxon>Burkholderiaceae</taxon>
        <taxon>Ralstonia</taxon>
        <taxon>Ralstonia solanacearum species complex</taxon>
    </lineage>
</organism>
<dbReference type="Proteomes" id="UP000005933">
    <property type="component" value="Unassembled WGS sequence"/>
</dbReference>
<name>A0AB33V8J4_RALSU</name>
<dbReference type="InterPro" id="IPR013120">
    <property type="entry name" value="FAR_NAD-bd"/>
</dbReference>
<gene>
    <name evidence="2" type="ORF">RRSL_00690</name>
</gene>
<dbReference type="Pfam" id="PF07993">
    <property type="entry name" value="NAD_binding_4"/>
    <property type="match status" value="1"/>
</dbReference>
<feature type="domain" description="Thioester reductase (TE)" evidence="1">
    <location>
        <begin position="30"/>
        <end position="258"/>
    </location>
</feature>
<dbReference type="InterPro" id="IPR036291">
    <property type="entry name" value="NAD(P)-bd_dom_sf"/>
</dbReference>
<dbReference type="Gene3D" id="3.40.50.720">
    <property type="entry name" value="NAD(P)-binding Rossmann-like Domain"/>
    <property type="match status" value="1"/>
</dbReference>
<dbReference type="PANTHER" id="PTHR43245">
    <property type="entry name" value="BIFUNCTIONAL POLYMYXIN RESISTANCE PROTEIN ARNA"/>
    <property type="match status" value="1"/>
</dbReference>
<dbReference type="AlphaFoldDB" id="A0AB33V8J4"/>
<comment type="caution">
    <text evidence="2">The sequence shown here is derived from an EMBL/GenBank/DDBJ whole genome shotgun (WGS) entry which is preliminary data.</text>
</comment>
<evidence type="ECO:0000313" key="3">
    <source>
        <dbReference type="Proteomes" id="UP000005933"/>
    </source>
</evidence>
<proteinExistence type="predicted"/>
<accession>A0AB33V8J4</accession>